<dbReference type="EMBL" id="BAABLV010000008">
    <property type="protein sequence ID" value="GAA4890796.1"/>
    <property type="molecule type" value="Genomic_DNA"/>
</dbReference>
<evidence type="ECO:0000313" key="2">
    <source>
        <dbReference type="EMBL" id="GAA4890796.1"/>
    </source>
</evidence>
<gene>
    <name evidence="2" type="ORF">GCM10025789_04240</name>
</gene>
<sequence length="119" mass="11753">MRRRDERGSVGVLVSTGMCVALMAAFTVGAVLIAWFSAARQAEQAAELAALAAVSASVGGTDPCAAAGVAAGHNGVGVGGCEVRGGGRHVVVEVTVEVPLLPRFPGGPIALRRSATAGT</sequence>
<dbReference type="RefSeq" id="WP_345578278.1">
    <property type="nucleotide sequence ID" value="NZ_BAABLV010000008.1"/>
</dbReference>
<protein>
    <recommendedName>
        <fullName evidence="4">Flp pilus-assembly TadG-like N-terminal domain-containing protein</fullName>
    </recommendedName>
</protein>
<dbReference type="Proteomes" id="UP001501521">
    <property type="component" value="Unassembled WGS sequence"/>
</dbReference>
<feature type="transmembrane region" description="Helical" evidence="1">
    <location>
        <begin position="12"/>
        <end position="36"/>
    </location>
</feature>
<organism evidence="2 3">
    <name type="scientific">Tessaracoccus lubricantis</name>
    <dbReference type="NCBI Taxonomy" id="545543"/>
    <lineage>
        <taxon>Bacteria</taxon>
        <taxon>Bacillati</taxon>
        <taxon>Actinomycetota</taxon>
        <taxon>Actinomycetes</taxon>
        <taxon>Propionibacteriales</taxon>
        <taxon>Propionibacteriaceae</taxon>
        <taxon>Tessaracoccus</taxon>
    </lineage>
</organism>
<dbReference type="NCBIfam" id="TIGR03816">
    <property type="entry name" value="tadE_like_DECH"/>
    <property type="match status" value="1"/>
</dbReference>
<accession>A0ABP9EZ69</accession>
<keyword evidence="1" id="KW-0472">Membrane</keyword>
<evidence type="ECO:0008006" key="4">
    <source>
        <dbReference type="Google" id="ProtNLM"/>
    </source>
</evidence>
<name>A0ABP9EZ69_9ACTN</name>
<reference evidence="3" key="1">
    <citation type="journal article" date="2019" name="Int. J. Syst. Evol. Microbiol.">
        <title>The Global Catalogue of Microorganisms (GCM) 10K type strain sequencing project: providing services to taxonomists for standard genome sequencing and annotation.</title>
        <authorList>
            <consortium name="The Broad Institute Genomics Platform"/>
            <consortium name="The Broad Institute Genome Sequencing Center for Infectious Disease"/>
            <person name="Wu L."/>
            <person name="Ma J."/>
        </authorList>
    </citation>
    <scope>NUCLEOTIDE SEQUENCE [LARGE SCALE GENOMIC DNA]</scope>
    <source>
        <strain evidence="3">JCM 19125</strain>
    </source>
</reference>
<keyword evidence="1" id="KW-1133">Transmembrane helix</keyword>
<evidence type="ECO:0000313" key="3">
    <source>
        <dbReference type="Proteomes" id="UP001501521"/>
    </source>
</evidence>
<keyword evidence="1" id="KW-0812">Transmembrane</keyword>
<proteinExistence type="predicted"/>
<dbReference type="InterPro" id="IPR021202">
    <property type="entry name" value="Rv3654c-like"/>
</dbReference>
<evidence type="ECO:0000256" key="1">
    <source>
        <dbReference type="SAM" id="Phobius"/>
    </source>
</evidence>
<keyword evidence="3" id="KW-1185">Reference proteome</keyword>
<comment type="caution">
    <text evidence="2">The sequence shown here is derived from an EMBL/GenBank/DDBJ whole genome shotgun (WGS) entry which is preliminary data.</text>
</comment>